<evidence type="ECO:0000256" key="1">
    <source>
        <dbReference type="ARBA" id="ARBA00023122"/>
    </source>
</evidence>
<dbReference type="InterPro" id="IPR051257">
    <property type="entry name" value="Diverse_CBS-Domain"/>
</dbReference>
<evidence type="ECO:0000313" key="4">
    <source>
        <dbReference type="EMBL" id="MDQ0301728.1"/>
    </source>
</evidence>
<dbReference type="CDD" id="cd04623">
    <property type="entry name" value="CBS_pair_bac_euk"/>
    <property type="match status" value="1"/>
</dbReference>
<evidence type="ECO:0000259" key="3">
    <source>
        <dbReference type="PROSITE" id="PS51371"/>
    </source>
</evidence>
<organism evidence="4 5">
    <name type="scientific">Ancylobacter polymorphus</name>
    <dbReference type="NCBI Taxonomy" id="223390"/>
    <lineage>
        <taxon>Bacteria</taxon>
        <taxon>Pseudomonadati</taxon>
        <taxon>Pseudomonadota</taxon>
        <taxon>Alphaproteobacteria</taxon>
        <taxon>Hyphomicrobiales</taxon>
        <taxon>Xanthobacteraceae</taxon>
        <taxon>Ancylobacter</taxon>
    </lineage>
</organism>
<gene>
    <name evidence="4" type="ORF">J2S75_000739</name>
</gene>
<dbReference type="SUPFAM" id="SSF54631">
    <property type="entry name" value="CBS-domain pair"/>
    <property type="match status" value="1"/>
</dbReference>
<sequence length="143" mass="15804">MTVRTILEEKGFDVQTIAPEATLREATELLAAKRIGAIVVTDPERRVVGILSERDVVRVIGLDGPDRLDDTVSSVMTSRVVTCEGNETVHQIMEHMTAGRFRHLPVVQGGKLIGIISIGDVVKQRLAEMERESHAMREYILSA</sequence>
<dbReference type="Proteomes" id="UP001224682">
    <property type="component" value="Unassembled WGS sequence"/>
</dbReference>
<dbReference type="Pfam" id="PF00571">
    <property type="entry name" value="CBS"/>
    <property type="match status" value="2"/>
</dbReference>
<evidence type="ECO:0000313" key="5">
    <source>
        <dbReference type="Proteomes" id="UP001224682"/>
    </source>
</evidence>
<dbReference type="InterPro" id="IPR044725">
    <property type="entry name" value="CBSX3_CBS_dom"/>
</dbReference>
<dbReference type="Gene3D" id="3.10.580.10">
    <property type="entry name" value="CBS-domain"/>
    <property type="match status" value="1"/>
</dbReference>
<dbReference type="RefSeq" id="WP_307018290.1">
    <property type="nucleotide sequence ID" value="NZ_JAUSUI010000001.1"/>
</dbReference>
<name>A0ABU0B7E1_9HYPH</name>
<evidence type="ECO:0000256" key="2">
    <source>
        <dbReference type="PROSITE-ProRule" id="PRU00703"/>
    </source>
</evidence>
<comment type="caution">
    <text evidence="4">The sequence shown here is derived from an EMBL/GenBank/DDBJ whole genome shotgun (WGS) entry which is preliminary data.</text>
</comment>
<dbReference type="PANTHER" id="PTHR43080:SF2">
    <property type="entry name" value="CBS DOMAIN-CONTAINING PROTEIN"/>
    <property type="match status" value="1"/>
</dbReference>
<dbReference type="PROSITE" id="PS51371">
    <property type="entry name" value="CBS"/>
    <property type="match status" value="2"/>
</dbReference>
<feature type="domain" description="CBS" evidence="3">
    <location>
        <begin position="76"/>
        <end position="133"/>
    </location>
</feature>
<dbReference type="InterPro" id="IPR046342">
    <property type="entry name" value="CBS_dom_sf"/>
</dbReference>
<keyword evidence="5" id="KW-1185">Reference proteome</keyword>
<reference evidence="4 5" key="1">
    <citation type="submission" date="2023-07" db="EMBL/GenBank/DDBJ databases">
        <title>Genomic Encyclopedia of Type Strains, Phase IV (KMG-IV): sequencing the most valuable type-strain genomes for metagenomic binning, comparative biology and taxonomic classification.</title>
        <authorList>
            <person name="Goeker M."/>
        </authorList>
    </citation>
    <scope>NUCLEOTIDE SEQUENCE [LARGE SCALE GENOMIC DNA]</scope>
    <source>
        <strain evidence="4 5">DSM 2457</strain>
    </source>
</reference>
<dbReference type="PANTHER" id="PTHR43080">
    <property type="entry name" value="CBS DOMAIN-CONTAINING PROTEIN CBSX3, MITOCHONDRIAL"/>
    <property type="match status" value="1"/>
</dbReference>
<dbReference type="EMBL" id="JAUSUI010000001">
    <property type="protein sequence ID" value="MDQ0301728.1"/>
    <property type="molecule type" value="Genomic_DNA"/>
</dbReference>
<proteinExistence type="predicted"/>
<dbReference type="SMART" id="SM00116">
    <property type="entry name" value="CBS"/>
    <property type="match status" value="2"/>
</dbReference>
<dbReference type="InterPro" id="IPR000644">
    <property type="entry name" value="CBS_dom"/>
</dbReference>
<protein>
    <submittedName>
        <fullName evidence="4">CBS domain-containing protein</fullName>
    </submittedName>
</protein>
<feature type="domain" description="CBS" evidence="3">
    <location>
        <begin position="8"/>
        <end position="67"/>
    </location>
</feature>
<accession>A0ABU0B7E1</accession>
<keyword evidence="1 2" id="KW-0129">CBS domain</keyword>